<protein>
    <recommendedName>
        <fullName evidence="5">non-specific protein-tyrosine kinase</fullName>
        <ecNumber evidence="5">2.7.10.2</ecNumber>
    </recommendedName>
</protein>
<evidence type="ECO:0000256" key="16">
    <source>
        <dbReference type="ARBA" id="ARBA00023273"/>
    </source>
</evidence>
<dbReference type="InterPro" id="IPR019748">
    <property type="entry name" value="FERM_central"/>
</dbReference>
<evidence type="ECO:0000256" key="4">
    <source>
        <dbReference type="ARBA" id="ARBA00004496"/>
    </source>
</evidence>
<keyword evidence="14" id="KW-0472">Membrane</keyword>
<dbReference type="InterPro" id="IPR029071">
    <property type="entry name" value="Ubiquitin-like_domsf"/>
</dbReference>
<keyword evidence="10 19" id="KW-0547">Nucleotide-binding</keyword>
<dbReference type="GO" id="GO:0005737">
    <property type="term" value="C:cytoplasm"/>
    <property type="evidence" value="ECO:0007669"/>
    <property type="project" value="UniProtKB-SubCell"/>
</dbReference>
<dbReference type="InterPro" id="IPR005189">
    <property type="entry name" value="Focal_adhesion_kin_target_dom"/>
</dbReference>
<evidence type="ECO:0000256" key="9">
    <source>
        <dbReference type="ARBA" id="ARBA00022679"/>
    </source>
</evidence>
<dbReference type="GO" id="GO:0042995">
    <property type="term" value="C:cell projection"/>
    <property type="evidence" value="ECO:0007669"/>
    <property type="project" value="UniProtKB-SubCell"/>
</dbReference>
<dbReference type="FunFam" id="3.30.200.20:FF:000194">
    <property type="entry name" value="protein-tyrosine kinase 2-beta isoform X1"/>
    <property type="match status" value="1"/>
</dbReference>
<feature type="binding site" evidence="19">
    <location>
        <position position="447"/>
    </location>
    <ligand>
        <name>ATP</name>
        <dbReference type="ChEBI" id="CHEBI:30616"/>
    </ligand>
</feature>
<evidence type="ECO:0000313" key="23">
    <source>
        <dbReference type="Proteomes" id="UP000515152"/>
    </source>
</evidence>
<dbReference type="FunFam" id="1.10.510.10:FF:000027">
    <property type="entry name" value="Receptor protein-tyrosine kinase"/>
    <property type="match status" value="1"/>
</dbReference>
<comment type="similarity">
    <text evidence="18">Belongs to the protein kinase superfamily. Tyr protein kinase family. Fes/fps subfamily.</text>
</comment>
<dbReference type="Pfam" id="PF00373">
    <property type="entry name" value="FERM_M"/>
    <property type="match status" value="1"/>
</dbReference>
<dbReference type="Pfam" id="PF03623">
    <property type="entry name" value="Focal_AT"/>
    <property type="match status" value="1"/>
</dbReference>
<dbReference type="PANTHER" id="PTHR46221:SF11">
    <property type="entry name" value="NON-SPECIFIC PROTEIN-TYROSINE KINASE"/>
    <property type="match status" value="1"/>
</dbReference>
<evidence type="ECO:0000256" key="5">
    <source>
        <dbReference type="ARBA" id="ARBA00011903"/>
    </source>
</evidence>
<dbReference type="InterPro" id="IPR035963">
    <property type="entry name" value="FERM_2"/>
</dbReference>
<evidence type="ECO:0000256" key="15">
    <source>
        <dbReference type="ARBA" id="ARBA00023137"/>
    </source>
</evidence>
<dbReference type="Gene3D" id="1.10.510.10">
    <property type="entry name" value="Transferase(Phosphotransferase) domain 1"/>
    <property type="match status" value="1"/>
</dbReference>
<evidence type="ECO:0000256" key="6">
    <source>
        <dbReference type="ARBA" id="ARBA00022475"/>
    </source>
</evidence>
<evidence type="ECO:0000256" key="7">
    <source>
        <dbReference type="ARBA" id="ARBA00022490"/>
    </source>
</evidence>
<dbReference type="Gene3D" id="1.20.120.330">
    <property type="entry name" value="Nucleotidyltransferases domain 2"/>
    <property type="match status" value="1"/>
</dbReference>
<dbReference type="Pfam" id="PF18038">
    <property type="entry name" value="FERM_N_2"/>
    <property type="match status" value="1"/>
</dbReference>
<keyword evidence="8" id="KW-0597">Phosphoprotein</keyword>
<dbReference type="InterPro" id="IPR020635">
    <property type="entry name" value="Tyr_kinase_cat_dom"/>
</dbReference>
<dbReference type="PANTHER" id="PTHR46221">
    <property type="entry name" value="FERM AND PDZ DOMAIN-CONTAINING PROTEIN FAMILY MEMBER"/>
    <property type="match status" value="1"/>
</dbReference>
<evidence type="ECO:0000256" key="20">
    <source>
        <dbReference type="SAM" id="MobiDB-lite"/>
    </source>
</evidence>
<dbReference type="InterPro" id="IPR049385">
    <property type="entry name" value="FAK1-like_FERM_C"/>
</dbReference>
<keyword evidence="11 24" id="KW-0418">Kinase</keyword>
<evidence type="ECO:0000256" key="18">
    <source>
        <dbReference type="ARBA" id="ARBA00061333"/>
    </source>
</evidence>
<dbReference type="SMART" id="SM00219">
    <property type="entry name" value="TyrKc"/>
    <property type="match status" value="1"/>
</dbReference>
<dbReference type="GO" id="GO:0005524">
    <property type="term" value="F:ATP binding"/>
    <property type="evidence" value="ECO:0007669"/>
    <property type="project" value="UniProtKB-UniRule"/>
</dbReference>
<dbReference type="InterPro" id="IPR008266">
    <property type="entry name" value="Tyr_kinase_AS"/>
</dbReference>
<dbReference type="InterPro" id="IPR017441">
    <property type="entry name" value="Protein_kinase_ATP_BS"/>
</dbReference>
<evidence type="ECO:0000259" key="22">
    <source>
        <dbReference type="PROSITE" id="PS50057"/>
    </source>
</evidence>
<dbReference type="OrthoDB" id="9976756at2759"/>
<dbReference type="GO" id="GO:0007172">
    <property type="term" value="P:signal complex assembly"/>
    <property type="evidence" value="ECO:0007669"/>
    <property type="project" value="InterPro"/>
</dbReference>
<dbReference type="SUPFAM" id="SSF50729">
    <property type="entry name" value="PH domain-like"/>
    <property type="match status" value="1"/>
</dbReference>
<proteinExistence type="inferred from homology"/>
<evidence type="ECO:0000256" key="13">
    <source>
        <dbReference type="ARBA" id="ARBA00022949"/>
    </source>
</evidence>
<dbReference type="GeneID" id="105897727"/>
<dbReference type="InterPro" id="IPR011993">
    <property type="entry name" value="PH-like_dom_sf"/>
</dbReference>
<keyword evidence="6" id="KW-1003">Cell membrane</keyword>
<feature type="region of interest" description="Disordered" evidence="20">
    <location>
        <begin position="1"/>
        <end position="23"/>
    </location>
</feature>
<evidence type="ECO:0000256" key="11">
    <source>
        <dbReference type="ARBA" id="ARBA00022777"/>
    </source>
</evidence>
<name>A0A6P8GPK7_CLUHA</name>
<dbReference type="Gene3D" id="1.20.80.10">
    <property type="match status" value="1"/>
</dbReference>
<dbReference type="InterPro" id="IPR019749">
    <property type="entry name" value="Band_41_domain"/>
</dbReference>
<gene>
    <name evidence="24" type="primary">ptk2bb</name>
</gene>
<dbReference type="FunFam" id="3.10.20.90:FF:000080">
    <property type="entry name" value="protein-tyrosine kinase 2-beta isoform X1"/>
    <property type="match status" value="1"/>
</dbReference>
<dbReference type="SMART" id="SM00295">
    <property type="entry name" value="B41"/>
    <property type="match status" value="1"/>
</dbReference>
<evidence type="ECO:0000256" key="10">
    <source>
        <dbReference type="ARBA" id="ARBA00022741"/>
    </source>
</evidence>
<dbReference type="PROSITE" id="PS50057">
    <property type="entry name" value="FERM_3"/>
    <property type="match status" value="1"/>
</dbReference>
<keyword evidence="13" id="KW-0965">Cell junction</keyword>
<dbReference type="SUPFAM" id="SSF47031">
    <property type="entry name" value="Second domain of FERM"/>
    <property type="match status" value="1"/>
</dbReference>
<keyword evidence="23" id="KW-1185">Reference proteome</keyword>
<comment type="subcellular location">
    <subcellularLocation>
        <location evidence="1">Cell junction</location>
        <location evidence="1">Focal adhesion</location>
    </subcellularLocation>
    <subcellularLocation>
        <location evidence="3">Cell membrane</location>
        <topology evidence="3">Peripheral membrane protein</topology>
        <orientation evidence="3">Cytoplasmic side</orientation>
    </subcellularLocation>
    <subcellularLocation>
        <location evidence="2">Cell projection</location>
    </subcellularLocation>
    <subcellularLocation>
        <location evidence="4">Cytoplasm</location>
    </subcellularLocation>
</comment>
<dbReference type="Proteomes" id="UP000515152">
    <property type="component" value="Chromosome 15"/>
</dbReference>
<comment type="catalytic activity">
    <reaction evidence="17">
        <text>L-tyrosyl-[protein] + ATP = O-phospho-L-tyrosyl-[protein] + ADP + H(+)</text>
        <dbReference type="Rhea" id="RHEA:10596"/>
        <dbReference type="Rhea" id="RHEA-COMP:10136"/>
        <dbReference type="Rhea" id="RHEA-COMP:20101"/>
        <dbReference type="ChEBI" id="CHEBI:15378"/>
        <dbReference type="ChEBI" id="CHEBI:30616"/>
        <dbReference type="ChEBI" id="CHEBI:46858"/>
        <dbReference type="ChEBI" id="CHEBI:61978"/>
        <dbReference type="ChEBI" id="CHEBI:456216"/>
        <dbReference type="EC" id="2.7.10.2"/>
    </reaction>
</comment>
<dbReference type="CDD" id="cd14473">
    <property type="entry name" value="FERM_B-lobe"/>
    <property type="match status" value="1"/>
</dbReference>
<dbReference type="Gene3D" id="2.30.29.30">
    <property type="entry name" value="Pleckstrin-homology domain (PH domain)/Phosphotyrosine-binding domain (PTB)"/>
    <property type="match status" value="1"/>
</dbReference>
<organism evidence="23 24">
    <name type="scientific">Clupea harengus</name>
    <name type="common">Atlantic herring</name>
    <dbReference type="NCBI Taxonomy" id="7950"/>
    <lineage>
        <taxon>Eukaryota</taxon>
        <taxon>Metazoa</taxon>
        <taxon>Chordata</taxon>
        <taxon>Craniata</taxon>
        <taxon>Vertebrata</taxon>
        <taxon>Euteleostomi</taxon>
        <taxon>Actinopterygii</taxon>
        <taxon>Neopterygii</taxon>
        <taxon>Teleostei</taxon>
        <taxon>Clupei</taxon>
        <taxon>Clupeiformes</taxon>
        <taxon>Clupeoidei</taxon>
        <taxon>Clupeidae</taxon>
        <taxon>Clupea</taxon>
    </lineage>
</organism>
<dbReference type="GO" id="GO:0005925">
    <property type="term" value="C:focal adhesion"/>
    <property type="evidence" value="ECO:0007669"/>
    <property type="project" value="UniProtKB-SubCell"/>
</dbReference>
<feature type="domain" description="FERM" evidence="22">
    <location>
        <begin position="36"/>
        <end position="355"/>
    </location>
</feature>
<dbReference type="Gene3D" id="3.30.200.20">
    <property type="entry name" value="Phosphorylase Kinase, domain 1"/>
    <property type="match status" value="1"/>
</dbReference>
<keyword evidence="7" id="KW-0963">Cytoplasm</keyword>
<dbReference type="InterPro" id="IPR041784">
    <property type="entry name" value="FAK1/PYK2_FERM_C"/>
</dbReference>
<evidence type="ECO:0000256" key="2">
    <source>
        <dbReference type="ARBA" id="ARBA00004316"/>
    </source>
</evidence>
<evidence type="ECO:0000256" key="8">
    <source>
        <dbReference type="ARBA" id="ARBA00022553"/>
    </source>
</evidence>
<dbReference type="Gene3D" id="3.10.20.90">
    <property type="entry name" value="Phosphatidylinositol 3-kinase Catalytic Subunit, Chain A, domain 1"/>
    <property type="match status" value="1"/>
</dbReference>
<dbReference type="PROSITE" id="PS00109">
    <property type="entry name" value="PROTEIN_KINASE_TYR"/>
    <property type="match status" value="1"/>
</dbReference>
<keyword evidence="16" id="KW-0966">Cell projection</keyword>
<dbReference type="EC" id="2.7.10.2" evidence="5"/>
<dbReference type="PRINTS" id="PR00109">
    <property type="entry name" value="TYRKINASE"/>
</dbReference>
<keyword evidence="9" id="KW-0808">Transferase</keyword>
<evidence type="ECO:0000256" key="1">
    <source>
        <dbReference type="ARBA" id="ARBA00004246"/>
    </source>
</evidence>
<dbReference type="SUPFAM" id="SSF54236">
    <property type="entry name" value="Ubiquitin-like"/>
    <property type="match status" value="1"/>
</dbReference>
<evidence type="ECO:0000256" key="14">
    <source>
        <dbReference type="ARBA" id="ARBA00023136"/>
    </source>
</evidence>
<dbReference type="KEGG" id="char:105897727"/>
<dbReference type="GO" id="GO:0007165">
    <property type="term" value="P:signal transduction"/>
    <property type="evidence" value="ECO:0007669"/>
    <property type="project" value="UniProtKB-ARBA"/>
</dbReference>
<dbReference type="PROSITE" id="PS50011">
    <property type="entry name" value="PROTEIN_KINASE_DOM"/>
    <property type="match status" value="1"/>
</dbReference>
<dbReference type="CTD" id="245950"/>
<dbReference type="RefSeq" id="XP_031437322.1">
    <property type="nucleotide sequence ID" value="XM_031581462.2"/>
</dbReference>
<dbReference type="InterPro" id="IPR014352">
    <property type="entry name" value="FERM/acyl-CoA-bd_prot_sf"/>
</dbReference>
<dbReference type="InterPro" id="IPR000299">
    <property type="entry name" value="FERM_domain"/>
</dbReference>
<dbReference type="GO" id="GO:0008284">
    <property type="term" value="P:positive regulation of cell population proliferation"/>
    <property type="evidence" value="ECO:0007669"/>
    <property type="project" value="UniProtKB-ARBA"/>
</dbReference>
<keyword evidence="12 19" id="KW-0067">ATP-binding</keyword>
<keyword evidence="15" id="KW-0829">Tyrosine-protein kinase</keyword>
<dbReference type="FunFam" id="2.30.29.30:FF:000058">
    <property type="entry name" value="focal adhesion kinase 1 isoform X1"/>
    <property type="match status" value="1"/>
</dbReference>
<dbReference type="InterPro" id="IPR011009">
    <property type="entry name" value="Kinase-like_dom_sf"/>
</dbReference>
<dbReference type="FunFam" id="1.20.80.10:FF:000004">
    <property type="entry name" value="Protein-tyrosine kinase 2-beta isoform 1"/>
    <property type="match status" value="1"/>
</dbReference>
<evidence type="ECO:0000313" key="24">
    <source>
        <dbReference type="RefSeq" id="XP_031437322.1"/>
    </source>
</evidence>
<reference evidence="24" key="1">
    <citation type="submission" date="2025-08" db="UniProtKB">
        <authorList>
            <consortium name="RefSeq"/>
        </authorList>
    </citation>
    <scope>IDENTIFICATION</scope>
</reference>
<dbReference type="InterPro" id="IPR041390">
    <property type="entry name" value="FADK_N"/>
</dbReference>
<dbReference type="InterPro" id="IPR000719">
    <property type="entry name" value="Prot_kinase_dom"/>
</dbReference>
<dbReference type="GO" id="GO:0005886">
    <property type="term" value="C:plasma membrane"/>
    <property type="evidence" value="ECO:0007669"/>
    <property type="project" value="UniProtKB-SubCell"/>
</dbReference>
<feature type="domain" description="Protein kinase" evidence="21">
    <location>
        <begin position="415"/>
        <end position="675"/>
    </location>
</feature>
<evidence type="ECO:0000259" key="21">
    <source>
        <dbReference type="PROSITE" id="PS50011"/>
    </source>
</evidence>
<dbReference type="SUPFAM" id="SSF68993">
    <property type="entry name" value="FAT domain of focal adhesion kinase"/>
    <property type="match status" value="1"/>
</dbReference>
<evidence type="ECO:0000256" key="19">
    <source>
        <dbReference type="PROSITE-ProRule" id="PRU10141"/>
    </source>
</evidence>
<dbReference type="SUPFAM" id="SSF56112">
    <property type="entry name" value="Protein kinase-like (PK-like)"/>
    <property type="match status" value="1"/>
</dbReference>
<evidence type="ECO:0000256" key="17">
    <source>
        <dbReference type="ARBA" id="ARBA00051245"/>
    </source>
</evidence>
<dbReference type="AlphaFoldDB" id="A0A6P8GPK7"/>
<dbReference type="GO" id="GO:0004715">
    <property type="term" value="F:non-membrane spanning protein tyrosine kinase activity"/>
    <property type="evidence" value="ECO:0007669"/>
    <property type="project" value="UniProtKB-EC"/>
</dbReference>
<dbReference type="PROSITE" id="PS00107">
    <property type="entry name" value="PROTEIN_KINASE_ATP"/>
    <property type="match status" value="1"/>
</dbReference>
<dbReference type="InterPro" id="IPR001245">
    <property type="entry name" value="Ser-Thr/Tyr_kinase_cat_dom"/>
</dbReference>
<evidence type="ECO:0000256" key="12">
    <source>
        <dbReference type="ARBA" id="ARBA00022840"/>
    </source>
</evidence>
<evidence type="ECO:0000256" key="3">
    <source>
        <dbReference type="ARBA" id="ARBA00004413"/>
    </source>
</evidence>
<dbReference type="Pfam" id="PF07714">
    <property type="entry name" value="PK_Tyr_Ser-Thr"/>
    <property type="match status" value="1"/>
</dbReference>
<dbReference type="Pfam" id="PF21477">
    <property type="entry name" value="FERM_C_FAK1"/>
    <property type="match status" value="1"/>
</dbReference>
<dbReference type="CDD" id="cd13190">
    <property type="entry name" value="FERM_C_FAK1"/>
    <property type="match status" value="1"/>
</dbReference>
<sequence>MAGDTSTLSWRLPSPGGDGIDRSPEFSFTGDGGPVKILKVCFSSNSNLGRNFKLVKCDSSWQIRGIIKSILISGRLGPNVRNAECYGLRLQHLKSEELHWLHPDLTIGEVEQRYESHHVEAEWRYDLRIRYIPANFLEKFKEDRTSLFYLYQQVRSDYMQYHANRVSEGMALQLGCLEIRRFYKDMNTKGLEKKSNFELLEKEVGLDLFFPRELIDGMKSRQLRKLIQQTFQQYANLKEEECMMKFLQTFNEFFSFDEEVYPCELVQGWSLSVDLVIGPKGICQRTQADSAPICLAEFQQIRSIKCSTQMDGKALLTVDINGAKQPLSINVPTLAMAENMADLIDGYCRLVNNVDISLILKSNKAQEGRQSLPEIPSGRQEDSFRYSRGSDIYCEILDERPPPSDSKYGISRDDIVLGRILGEGFFGEVHEGVYKQGNGDRTSVAVKTCKDCSPDVMEKFMSEAVIMKNLDHQHIVRLIGIIEEDPVWIVMELYQFGELGNYLTDNQHTLTNITLVLFNLQICKALTYLEGLKMVHRDIAVRNVLVASHDCVKLGDFGLSRYIEEEEYYKASVSRLPIKWMAPESINFRRFTSASDVWMFAVCMWEIMSRGQQPFFWLENHAVINQLEQGIRLPKPEQCPPALYSLMTRCWGYDPRERPSFTELVCKISDVHKMEKEQEQEGERERERERFRSTRFLGPKFTFSEPPAKPSRMNAGRFGNTLSIGLHIQLNEALCASSPDLASPCDYQSPIDSTNRLLLPTMSPRRRSMGEGEFIMSPTSKEDAQRLWQTEKVRMQDTMRRQKQEMSDDRAWLEQEEKLLDPITHDQDPTSPDYVPAYAELQKPPPDKPPRISMQPAPTAELDRSNDQVYHSVMELVKVVVQLKNDVNTLPSNEYITMVKNVGVALRTLIHSVDDLLPTLHESKRTEIEGTQKLLNKDMAELISKMRLAHQNAITSLKDECKKQMLTAAHTLAMDGKNMLDAVDQARVRSNLAKPIPLSP</sequence>
<dbReference type="InterPro" id="IPR036137">
    <property type="entry name" value="Focal_adhe_kin_target_dom_sf"/>
</dbReference>
<accession>A0A6P8GPK7</accession>